<feature type="domain" description="HTH myb-type" evidence="10">
    <location>
        <begin position="67"/>
        <end position="117"/>
    </location>
</feature>
<sequence>MGCKSSDKPKPKHRKGLWSPEEDQRLRNYVLKYGHGCWSSVPINAGLQRNGKSCRLRWINYLRPGLKRGTFSTQEEETILTLHRLLGNKWSQMAHHLPGRTDNEIKNYWHSYLKKKVMKAEGHGSNSTTPCSSSPNSHNMQPLDSPIKAGMQIPCYESLEFLEKVSTDLDQSIPQMFQSPNRSSFPKIMFAEWLSLDSFATTSEADACRGGLQENPSFGHSFVHGYPLDEDPFYHNSISEVSASDVFMSQFKLHDQSTANEFIDFSSGDDVCSVFNMNSDIIYI</sequence>
<feature type="domain" description="Myb-like" evidence="9">
    <location>
        <begin position="10"/>
        <end position="62"/>
    </location>
</feature>
<dbReference type="InterPro" id="IPR001005">
    <property type="entry name" value="SANT/Myb"/>
</dbReference>
<dbReference type="PROSITE" id="PS50090">
    <property type="entry name" value="MYB_LIKE"/>
    <property type="match status" value="2"/>
</dbReference>
<dbReference type="SUPFAM" id="SSF46689">
    <property type="entry name" value="Homeodomain-like"/>
    <property type="match status" value="1"/>
</dbReference>
<dbReference type="Gene3D" id="1.10.10.60">
    <property type="entry name" value="Homeodomain-like"/>
    <property type="match status" value="2"/>
</dbReference>
<name>A0AAV8SL93_9ROSI</name>
<dbReference type="Proteomes" id="UP001159364">
    <property type="component" value="Linkage Group LG10"/>
</dbReference>
<dbReference type="InterPro" id="IPR051953">
    <property type="entry name" value="Plant_SW-associated_TFs"/>
</dbReference>
<gene>
    <name evidence="11" type="ORF">K2173_008703</name>
</gene>
<keyword evidence="7" id="KW-0539">Nucleus</keyword>
<evidence type="ECO:0000256" key="1">
    <source>
        <dbReference type="ARBA" id="ARBA00004123"/>
    </source>
</evidence>
<keyword evidence="3" id="KW-0805">Transcription regulation</keyword>
<evidence type="ECO:0000259" key="10">
    <source>
        <dbReference type="PROSITE" id="PS51294"/>
    </source>
</evidence>
<dbReference type="InterPro" id="IPR017930">
    <property type="entry name" value="Myb_dom"/>
</dbReference>
<keyword evidence="6" id="KW-0804">Transcription</keyword>
<dbReference type="GO" id="GO:0045893">
    <property type="term" value="P:positive regulation of DNA-templated transcription"/>
    <property type="evidence" value="ECO:0007669"/>
    <property type="project" value="UniProtKB-ARBA"/>
</dbReference>
<dbReference type="Pfam" id="PF00249">
    <property type="entry name" value="Myb_DNA-binding"/>
    <property type="match status" value="2"/>
</dbReference>
<evidence type="ECO:0000256" key="6">
    <source>
        <dbReference type="ARBA" id="ARBA00023163"/>
    </source>
</evidence>
<dbReference type="GO" id="GO:0003677">
    <property type="term" value="F:DNA binding"/>
    <property type="evidence" value="ECO:0007669"/>
    <property type="project" value="UniProtKB-KW"/>
</dbReference>
<dbReference type="FunFam" id="1.10.10.60:FF:000371">
    <property type="entry name" value="MYB transcription factor"/>
    <property type="match status" value="1"/>
</dbReference>
<dbReference type="SMART" id="SM00717">
    <property type="entry name" value="SANT"/>
    <property type="match status" value="2"/>
</dbReference>
<reference evidence="11 12" key="1">
    <citation type="submission" date="2021-09" db="EMBL/GenBank/DDBJ databases">
        <title>Genomic insights and catalytic innovation underlie evolution of tropane alkaloids biosynthesis.</title>
        <authorList>
            <person name="Wang Y.-J."/>
            <person name="Tian T."/>
            <person name="Huang J.-P."/>
            <person name="Huang S.-X."/>
        </authorList>
    </citation>
    <scope>NUCLEOTIDE SEQUENCE [LARGE SCALE GENOMIC DNA]</scope>
    <source>
        <strain evidence="11">KIB-2018</strain>
        <tissue evidence="11">Leaf</tissue>
    </source>
</reference>
<dbReference type="EMBL" id="JAIWQS010000010">
    <property type="protein sequence ID" value="KAJ8752968.1"/>
    <property type="molecule type" value="Genomic_DNA"/>
</dbReference>
<dbReference type="AlphaFoldDB" id="A0AAV8SL93"/>
<keyword evidence="4" id="KW-0238">DNA-binding</keyword>
<protein>
    <submittedName>
        <fullName evidence="11">Uncharacterized protein</fullName>
    </submittedName>
</protein>
<evidence type="ECO:0000256" key="8">
    <source>
        <dbReference type="SAM" id="MobiDB-lite"/>
    </source>
</evidence>
<feature type="domain" description="Myb-like" evidence="9">
    <location>
        <begin position="63"/>
        <end position="113"/>
    </location>
</feature>
<dbReference type="PANTHER" id="PTHR47997">
    <property type="entry name" value="MYB DOMAIN PROTEIN 55"/>
    <property type="match status" value="1"/>
</dbReference>
<evidence type="ECO:0000256" key="5">
    <source>
        <dbReference type="ARBA" id="ARBA00023159"/>
    </source>
</evidence>
<comment type="subcellular location">
    <subcellularLocation>
        <location evidence="1">Nucleus</location>
    </subcellularLocation>
</comment>
<dbReference type="InterPro" id="IPR009057">
    <property type="entry name" value="Homeodomain-like_sf"/>
</dbReference>
<dbReference type="GO" id="GO:0005634">
    <property type="term" value="C:nucleus"/>
    <property type="evidence" value="ECO:0007669"/>
    <property type="project" value="UniProtKB-SubCell"/>
</dbReference>
<feature type="compositionally biased region" description="Low complexity" evidence="8">
    <location>
        <begin position="125"/>
        <end position="137"/>
    </location>
</feature>
<keyword evidence="5" id="KW-0010">Activator</keyword>
<feature type="region of interest" description="Disordered" evidence="8">
    <location>
        <begin position="121"/>
        <end position="144"/>
    </location>
</feature>
<comment type="caution">
    <text evidence="11">The sequence shown here is derived from an EMBL/GenBank/DDBJ whole genome shotgun (WGS) entry which is preliminary data.</text>
</comment>
<dbReference type="PROSITE" id="PS51294">
    <property type="entry name" value="HTH_MYB"/>
    <property type="match status" value="2"/>
</dbReference>
<keyword evidence="12" id="KW-1185">Reference proteome</keyword>
<evidence type="ECO:0000256" key="2">
    <source>
        <dbReference type="ARBA" id="ARBA00022737"/>
    </source>
</evidence>
<accession>A0AAV8SL93</accession>
<evidence type="ECO:0000313" key="12">
    <source>
        <dbReference type="Proteomes" id="UP001159364"/>
    </source>
</evidence>
<evidence type="ECO:0000256" key="4">
    <source>
        <dbReference type="ARBA" id="ARBA00023125"/>
    </source>
</evidence>
<feature type="domain" description="HTH myb-type" evidence="10">
    <location>
        <begin position="10"/>
        <end position="66"/>
    </location>
</feature>
<dbReference type="FunFam" id="1.10.10.60:FF:000077">
    <property type="entry name" value="MYB transcription factor"/>
    <property type="match status" value="1"/>
</dbReference>
<keyword evidence="2" id="KW-0677">Repeat</keyword>
<dbReference type="CDD" id="cd00167">
    <property type="entry name" value="SANT"/>
    <property type="match status" value="2"/>
</dbReference>
<dbReference type="PANTHER" id="PTHR47997:SF11">
    <property type="entry name" value="TRANSCRIPTION FACTOR LAF1"/>
    <property type="match status" value="1"/>
</dbReference>
<evidence type="ECO:0000313" key="11">
    <source>
        <dbReference type="EMBL" id="KAJ8752968.1"/>
    </source>
</evidence>
<proteinExistence type="predicted"/>
<evidence type="ECO:0000256" key="7">
    <source>
        <dbReference type="ARBA" id="ARBA00023242"/>
    </source>
</evidence>
<evidence type="ECO:0000256" key="3">
    <source>
        <dbReference type="ARBA" id="ARBA00023015"/>
    </source>
</evidence>
<evidence type="ECO:0000259" key="9">
    <source>
        <dbReference type="PROSITE" id="PS50090"/>
    </source>
</evidence>
<organism evidence="11 12">
    <name type="scientific">Erythroxylum novogranatense</name>
    <dbReference type="NCBI Taxonomy" id="1862640"/>
    <lineage>
        <taxon>Eukaryota</taxon>
        <taxon>Viridiplantae</taxon>
        <taxon>Streptophyta</taxon>
        <taxon>Embryophyta</taxon>
        <taxon>Tracheophyta</taxon>
        <taxon>Spermatophyta</taxon>
        <taxon>Magnoliopsida</taxon>
        <taxon>eudicotyledons</taxon>
        <taxon>Gunneridae</taxon>
        <taxon>Pentapetalae</taxon>
        <taxon>rosids</taxon>
        <taxon>fabids</taxon>
        <taxon>Malpighiales</taxon>
        <taxon>Erythroxylaceae</taxon>
        <taxon>Erythroxylum</taxon>
    </lineage>
</organism>